<dbReference type="RefSeq" id="XP_067178355.1">
    <property type="nucleotide sequence ID" value="XM_067322492.1"/>
</dbReference>
<sequence length="90" mass="9348">MLRLDLGSNEVVPPERSDSTVHTPIALCPPRPSSLYREKTPTGSAQATQGTSGNRRLAGSAAQCDTNTEPDGPVHLGQAPAGTLPMVNAK</sequence>
<dbReference type="EMBL" id="JAFEUZ010000024">
    <property type="protein sequence ID" value="KAG5477717.1"/>
    <property type="molecule type" value="Genomic_DNA"/>
</dbReference>
<gene>
    <name evidence="2" type="ORF">LSCM1_05013</name>
</gene>
<feature type="compositionally biased region" description="Polar residues" evidence="1">
    <location>
        <begin position="41"/>
        <end position="54"/>
    </location>
</feature>
<organism evidence="2 3">
    <name type="scientific">Leishmania martiniquensis</name>
    <dbReference type="NCBI Taxonomy" id="1580590"/>
    <lineage>
        <taxon>Eukaryota</taxon>
        <taxon>Discoba</taxon>
        <taxon>Euglenozoa</taxon>
        <taxon>Kinetoplastea</taxon>
        <taxon>Metakinetoplastina</taxon>
        <taxon>Trypanosomatida</taxon>
        <taxon>Trypanosomatidae</taxon>
        <taxon>Leishmaniinae</taxon>
        <taxon>Leishmania</taxon>
    </lineage>
</organism>
<evidence type="ECO:0000313" key="3">
    <source>
        <dbReference type="Proteomes" id="UP000673552"/>
    </source>
</evidence>
<dbReference type="KEGG" id="lmat:92515004"/>
<name>A0A836G991_9TRYP</name>
<feature type="region of interest" description="Disordered" evidence="1">
    <location>
        <begin position="1"/>
        <end position="90"/>
    </location>
</feature>
<evidence type="ECO:0000256" key="1">
    <source>
        <dbReference type="SAM" id="MobiDB-lite"/>
    </source>
</evidence>
<proteinExistence type="predicted"/>
<dbReference type="GeneID" id="92515004"/>
<evidence type="ECO:0000313" key="2">
    <source>
        <dbReference type="EMBL" id="KAG5477717.1"/>
    </source>
</evidence>
<protein>
    <submittedName>
        <fullName evidence="2">Uncharacterized protein</fullName>
    </submittedName>
</protein>
<dbReference type="Proteomes" id="UP000673552">
    <property type="component" value="Unassembled WGS sequence"/>
</dbReference>
<dbReference type="AlphaFoldDB" id="A0A836G991"/>
<comment type="caution">
    <text evidence="2">The sequence shown here is derived from an EMBL/GenBank/DDBJ whole genome shotgun (WGS) entry which is preliminary data.</text>
</comment>
<keyword evidence="3" id="KW-1185">Reference proteome</keyword>
<reference evidence="3" key="1">
    <citation type="journal article" date="2021" name="Microbiol. Resour. Announc.">
        <title>LGAAP: Leishmaniinae Genome Assembly and Annotation Pipeline.</title>
        <authorList>
            <person name="Almutairi H."/>
            <person name="Urbaniak M.D."/>
            <person name="Bates M.D."/>
            <person name="Jariyapan N."/>
            <person name="Kwakye-Nuako G."/>
            <person name="Thomaz-Soccol V."/>
            <person name="Al-Salem W.S."/>
            <person name="Dillon R.J."/>
            <person name="Bates P.A."/>
            <person name="Gatherer D."/>
        </authorList>
    </citation>
    <scope>NUCLEOTIDE SEQUENCE [LARGE SCALE GENOMIC DNA]</scope>
</reference>
<reference evidence="3" key="2">
    <citation type="journal article" date="2021" name="Sci. Data">
        <title>Chromosome-scale genome sequencing, assembly and annotation of six genomes from subfamily Leishmaniinae.</title>
        <authorList>
            <person name="Almutairi H."/>
            <person name="Urbaniak M.D."/>
            <person name="Bates M.D."/>
            <person name="Jariyapan N."/>
            <person name="Kwakye-Nuako G."/>
            <person name="Thomaz Soccol V."/>
            <person name="Al-Salem W.S."/>
            <person name="Dillon R.J."/>
            <person name="Bates P.A."/>
            <person name="Gatherer D."/>
        </authorList>
    </citation>
    <scope>NUCLEOTIDE SEQUENCE [LARGE SCALE GENOMIC DNA]</scope>
</reference>
<accession>A0A836G991</accession>